<proteinExistence type="predicted"/>
<dbReference type="HOGENOM" id="CLU_005070_4_1_0"/>
<dbReference type="eggNOG" id="COG0542">
    <property type="taxonomic scope" value="Bacteria"/>
</dbReference>
<keyword evidence="6" id="KW-1185">Reference proteome</keyword>
<dbReference type="Pfam" id="PF00004">
    <property type="entry name" value="AAA"/>
    <property type="match status" value="1"/>
</dbReference>
<dbReference type="InterPro" id="IPR041546">
    <property type="entry name" value="ClpA/ClpB_AAA_lid"/>
</dbReference>
<dbReference type="Pfam" id="PF17871">
    <property type="entry name" value="AAA_lid_9"/>
    <property type="match status" value="1"/>
</dbReference>
<evidence type="ECO:0000313" key="6">
    <source>
        <dbReference type="Proteomes" id="UP000014227"/>
    </source>
</evidence>
<dbReference type="GO" id="GO:0005524">
    <property type="term" value="F:ATP binding"/>
    <property type="evidence" value="ECO:0007669"/>
    <property type="project" value="UniProtKB-KW"/>
</dbReference>
<dbReference type="InterPro" id="IPR003593">
    <property type="entry name" value="AAA+_ATPase"/>
</dbReference>
<keyword evidence="2" id="KW-0547">Nucleotide-binding</keyword>
<protein>
    <submittedName>
        <fullName evidence="5">ATPases with chaperone activity, ATP-binding subunit</fullName>
    </submittedName>
</protein>
<organism evidence="5 6">
    <name type="scientific">Chthonomonas calidirosea (strain DSM 23976 / ICMP 18418 / T49)</name>
    <dbReference type="NCBI Taxonomy" id="1303518"/>
    <lineage>
        <taxon>Bacteria</taxon>
        <taxon>Bacillati</taxon>
        <taxon>Armatimonadota</taxon>
        <taxon>Chthonomonadia</taxon>
        <taxon>Chthonomonadales</taxon>
        <taxon>Chthonomonadaceae</taxon>
        <taxon>Chthonomonas</taxon>
    </lineage>
</organism>
<dbReference type="Pfam" id="PF07724">
    <property type="entry name" value="AAA_2"/>
    <property type="match status" value="1"/>
</dbReference>
<dbReference type="SMART" id="SM00382">
    <property type="entry name" value="AAA"/>
    <property type="match status" value="1"/>
</dbReference>
<dbReference type="SUPFAM" id="SSF52540">
    <property type="entry name" value="P-loop containing nucleoside triphosphate hydrolases"/>
    <property type="match status" value="2"/>
</dbReference>
<dbReference type="InterPro" id="IPR050130">
    <property type="entry name" value="ClpA_ClpB"/>
</dbReference>
<evidence type="ECO:0000256" key="2">
    <source>
        <dbReference type="ARBA" id="ARBA00022741"/>
    </source>
</evidence>
<dbReference type="Gene3D" id="3.40.50.300">
    <property type="entry name" value="P-loop containing nucleotide triphosphate hydrolases"/>
    <property type="match status" value="2"/>
</dbReference>
<dbReference type="OrthoDB" id="9803641at2"/>
<dbReference type="AlphaFoldDB" id="S0EYA1"/>
<evidence type="ECO:0000259" key="4">
    <source>
        <dbReference type="SMART" id="SM00382"/>
    </source>
</evidence>
<accession>S0EYA1</accession>
<evidence type="ECO:0000256" key="3">
    <source>
        <dbReference type="ARBA" id="ARBA00022840"/>
    </source>
</evidence>
<reference evidence="6" key="1">
    <citation type="submission" date="2013-03" db="EMBL/GenBank/DDBJ databases">
        <title>Genome sequence of Chthonomonas calidirosea, the first sequenced genome from the Armatimonadetes phylum (formally candidate division OP10).</title>
        <authorList>
            <person name="Lee K.C.Y."/>
            <person name="Morgan X.C."/>
            <person name="Dunfield P.F."/>
            <person name="Tamas I."/>
            <person name="Houghton K.M."/>
            <person name="Vyssotski M."/>
            <person name="Ryan J.L.J."/>
            <person name="Lagutin K."/>
            <person name="McDonald I.R."/>
            <person name="Stott M.B."/>
        </authorList>
    </citation>
    <scope>NUCLEOTIDE SEQUENCE [LARGE SCALE GENOMIC DNA]</scope>
    <source>
        <strain evidence="6">DSM 23976 / ICMP 18418 / T49</strain>
    </source>
</reference>
<dbReference type="RefSeq" id="WP_016482831.1">
    <property type="nucleotide sequence ID" value="NC_021487.1"/>
</dbReference>
<dbReference type="KEGG" id="ccz:CCALI_01479"/>
<dbReference type="PANTHER" id="PTHR11638">
    <property type="entry name" value="ATP-DEPENDENT CLP PROTEASE"/>
    <property type="match status" value="1"/>
</dbReference>
<dbReference type="STRING" id="454171.CP488_02618"/>
<dbReference type="Gene3D" id="1.10.8.60">
    <property type="match status" value="1"/>
</dbReference>
<dbReference type="CDD" id="cd00009">
    <property type="entry name" value="AAA"/>
    <property type="match status" value="1"/>
</dbReference>
<gene>
    <name evidence="5" type="ORF">CCALI_01479</name>
</gene>
<sequence length="700" mass="77261">MEAHGSLPLSAESRRLLAAVRALQSPGQPLTLAHWLLVLLGQHRGLVEQMAKDIHPEMLLPLLQRRLQQGQREPQLPEEEVIAEAGRIAQAGNRAQIEVRDLCAVILTRAGYALEEPVPLLKNTPEEQPFCPLLDRYGRDLTRAAREGRLSAVVGREEEIQMVIETLCRRTKRNPALIGPAGVGKTAIVEGLAQYIARGDVPPLLQNAHLWAIEPASLLAGTHVHGEFEERVQALLAEARRTGVLLFIDEMHTIMRAAGGGSDLANLLKPALASGEIACIAATTDDEYRRFIEADPALERRFQPIRIQEPTLAQTSAILKALRDELQRLRGVSVSDGVLQQILEVAHTCLRNRCFPDKGVDLLEQCVAHALAKGQTEVRESDVAEITRRMTGVLLTPAERIARLKQVLQERSLMLPSDAEALVHRLSVSLRGLDTHPERPNATLLLIGEMSYLARPLAEAIAEAVYGDAARLVDIDLAGMREAHDISQFIGSPPGYVGYESRLPIHQIAQLGSCVFLCRNIESCHKSLRSLLAQAIATGLLTDSCGKRIFLSDTITLLSADINPEQIRKMGLVGGHTKPTPDPRELAETVLEPDLVEQMDEVCLRAPSPAQCEALLATPCLQTLIQRYHAQGIELNWDATALEWLLQRQQHAAHPRDWEREIDEQLGAILEPYLPDVPGEMTPLTVTIFQYDNTLRARIA</sequence>
<dbReference type="PANTHER" id="PTHR11638:SF18">
    <property type="entry name" value="HEAT SHOCK PROTEIN 104"/>
    <property type="match status" value="1"/>
</dbReference>
<dbReference type="InParanoid" id="S0EYA1"/>
<dbReference type="PATRIC" id="fig|1303518.3.peg.1517"/>
<dbReference type="GO" id="GO:0034605">
    <property type="term" value="P:cellular response to heat"/>
    <property type="evidence" value="ECO:0007669"/>
    <property type="project" value="TreeGrafter"/>
</dbReference>
<dbReference type="GO" id="GO:0005737">
    <property type="term" value="C:cytoplasm"/>
    <property type="evidence" value="ECO:0007669"/>
    <property type="project" value="TreeGrafter"/>
</dbReference>
<dbReference type="GO" id="GO:0016887">
    <property type="term" value="F:ATP hydrolysis activity"/>
    <property type="evidence" value="ECO:0007669"/>
    <property type="project" value="InterPro"/>
</dbReference>
<keyword evidence="1" id="KW-0677">Repeat</keyword>
<name>S0EYA1_CHTCT</name>
<evidence type="ECO:0000313" key="5">
    <source>
        <dbReference type="EMBL" id="CCW35295.1"/>
    </source>
</evidence>
<dbReference type="EMBL" id="HF951689">
    <property type="protein sequence ID" value="CCW35295.1"/>
    <property type="molecule type" value="Genomic_DNA"/>
</dbReference>
<feature type="domain" description="AAA+ ATPase" evidence="4">
    <location>
        <begin position="171"/>
        <end position="312"/>
    </location>
</feature>
<evidence type="ECO:0000256" key="1">
    <source>
        <dbReference type="ARBA" id="ARBA00022737"/>
    </source>
</evidence>
<dbReference type="Proteomes" id="UP000014227">
    <property type="component" value="Chromosome I"/>
</dbReference>
<dbReference type="InterPro" id="IPR027417">
    <property type="entry name" value="P-loop_NTPase"/>
</dbReference>
<dbReference type="InterPro" id="IPR003959">
    <property type="entry name" value="ATPase_AAA_core"/>
</dbReference>
<keyword evidence="3 5" id="KW-0067">ATP-binding</keyword>